<feature type="region of interest" description="Disordered" evidence="12">
    <location>
        <begin position="186"/>
        <end position="205"/>
    </location>
</feature>
<dbReference type="GO" id="GO:0008559">
    <property type="term" value="F:ABC-type xenobiotic transporter activity"/>
    <property type="evidence" value="ECO:0007669"/>
    <property type="project" value="UniProtKB-EC"/>
</dbReference>
<dbReference type="PROSITE" id="PS50929">
    <property type="entry name" value="ABC_TM1F"/>
    <property type="match status" value="2"/>
</dbReference>
<dbReference type="InterPro" id="IPR036640">
    <property type="entry name" value="ABC1_TM_sf"/>
</dbReference>
<feature type="transmembrane region" description="Helical" evidence="13">
    <location>
        <begin position="34"/>
        <end position="57"/>
    </location>
</feature>
<keyword evidence="9 13" id="KW-1133">Transmembrane helix</keyword>
<dbReference type="InterPro" id="IPR017871">
    <property type="entry name" value="ABC_transporter-like_CS"/>
</dbReference>
<feature type="transmembrane region" description="Helical" evidence="13">
    <location>
        <begin position="909"/>
        <end position="931"/>
    </location>
</feature>
<evidence type="ECO:0000256" key="3">
    <source>
        <dbReference type="ARBA" id="ARBA00012191"/>
    </source>
</evidence>
<comment type="similarity">
    <text evidence="2">Belongs to the ABC transporter superfamily. ABCC family. Conjugate transporter (TC 3.A.1.208) subfamily.</text>
</comment>
<keyword evidence="7" id="KW-0067">ATP-binding</keyword>
<feature type="transmembrane region" description="Helical" evidence="13">
    <location>
        <begin position="277"/>
        <end position="295"/>
    </location>
</feature>
<protein>
    <recommendedName>
        <fullName evidence="3">ABC-type xenobiotic transporter</fullName>
        <ecNumber evidence="3">7.6.2.2</ecNumber>
    </recommendedName>
</protein>
<dbReference type="FunFam" id="1.20.1560.10:FF:000003">
    <property type="entry name" value="ABC transporter C family member 10"/>
    <property type="match status" value="1"/>
</dbReference>
<dbReference type="GO" id="GO:0016887">
    <property type="term" value="F:ATP hydrolysis activity"/>
    <property type="evidence" value="ECO:0007669"/>
    <property type="project" value="InterPro"/>
</dbReference>
<keyword evidence="5 13" id="KW-0812">Transmembrane</keyword>
<dbReference type="PANTHER" id="PTHR24223">
    <property type="entry name" value="ATP-BINDING CASSETTE SUB-FAMILY C"/>
    <property type="match status" value="1"/>
</dbReference>
<evidence type="ECO:0000256" key="10">
    <source>
        <dbReference type="ARBA" id="ARBA00023136"/>
    </source>
</evidence>
<evidence type="ECO:0000256" key="2">
    <source>
        <dbReference type="ARBA" id="ARBA00009726"/>
    </source>
</evidence>
<dbReference type="InterPro" id="IPR044726">
    <property type="entry name" value="ABCC_6TM_D2"/>
</dbReference>
<dbReference type="Pfam" id="PF00005">
    <property type="entry name" value="ABC_tran"/>
    <property type="match status" value="2"/>
</dbReference>
<feature type="domain" description="ABC transmembrane type-1" evidence="15">
    <location>
        <begin position="301"/>
        <end position="459"/>
    </location>
</feature>
<dbReference type="FunFam" id="3.40.50.300:FF:000169">
    <property type="entry name" value="ABC transporter C family member 3"/>
    <property type="match status" value="1"/>
</dbReference>
<feature type="transmembrane region" description="Helical" evidence="13">
    <location>
        <begin position="153"/>
        <end position="173"/>
    </location>
</feature>
<feature type="domain" description="ABC transporter" evidence="14">
    <location>
        <begin position="1008"/>
        <end position="1241"/>
    </location>
</feature>
<accession>A0A7N2M892</accession>
<dbReference type="Gene3D" id="1.20.1560.10">
    <property type="entry name" value="ABC transporter type 1, transmembrane domain"/>
    <property type="match status" value="2"/>
</dbReference>
<dbReference type="SMART" id="SM00382">
    <property type="entry name" value="AAA"/>
    <property type="match status" value="2"/>
</dbReference>
<feature type="transmembrane region" description="Helical" evidence="13">
    <location>
        <begin position="359"/>
        <end position="380"/>
    </location>
</feature>
<dbReference type="EC" id="7.6.2.2" evidence="3"/>
<keyword evidence="4" id="KW-0813">Transport</keyword>
<dbReference type="SUPFAM" id="SSF90123">
    <property type="entry name" value="ABC transporter transmembrane region"/>
    <property type="match status" value="2"/>
</dbReference>
<dbReference type="CDD" id="cd03244">
    <property type="entry name" value="ABCC_MRP_domain2"/>
    <property type="match status" value="1"/>
</dbReference>
<evidence type="ECO:0000256" key="4">
    <source>
        <dbReference type="ARBA" id="ARBA00022448"/>
    </source>
</evidence>
<feature type="transmembrane region" description="Helical" evidence="13">
    <location>
        <begin position="90"/>
        <end position="110"/>
    </location>
</feature>
<evidence type="ECO:0000256" key="12">
    <source>
        <dbReference type="SAM" id="MobiDB-lite"/>
    </source>
</evidence>
<proteinExistence type="inferred from homology"/>
<feature type="compositionally biased region" description="Basic and acidic residues" evidence="12">
    <location>
        <begin position="193"/>
        <end position="204"/>
    </location>
</feature>
<evidence type="ECO:0000256" key="9">
    <source>
        <dbReference type="ARBA" id="ARBA00022989"/>
    </source>
</evidence>
<evidence type="ECO:0000256" key="8">
    <source>
        <dbReference type="ARBA" id="ARBA00022967"/>
    </source>
</evidence>
<dbReference type="EMBL" id="LRBV02000008">
    <property type="status" value="NOT_ANNOTATED_CDS"/>
    <property type="molecule type" value="Genomic_DNA"/>
</dbReference>
<feature type="transmembrane region" description="Helical" evidence="13">
    <location>
        <begin position="211"/>
        <end position="231"/>
    </location>
</feature>
<dbReference type="CDD" id="cd18579">
    <property type="entry name" value="ABC_6TM_ABCC_D1"/>
    <property type="match status" value="1"/>
</dbReference>
<dbReference type="InterPro" id="IPR003439">
    <property type="entry name" value="ABC_transporter-like_ATP-bd"/>
</dbReference>
<evidence type="ECO:0000256" key="7">
    <source>
        <dbReference type="ARBA" id="ARBA00022840"/>
    </source>
</evidence>
<dbReference type="InterPro" id="IPR011527">
    <property type="entry name" value="ABC1_TM_dom"/>
</dbReference>
<reference evidence="16 17" key="1">
    <citation type="journal article" date="2016" name="G3 (Bethesda)">
        <title>First Draft Assembly and Annotation of the Genome of a California Endemic Oak Quercus lobata Nee (Fagaceae).</title>
        <authorList>
            <person name="Sork V.L."/>
            <person name="Fitz-Gibbon S.T."/>
            <person name="Puiu D."/>
            <person name="Crepeau M."/>
            <person name="Gugger P.F."/>
            <person name="Sherman R."/>
            <person name="Stevens K."/>
            <person name="Langley C.H."/>
            <person name="Pellegrini M."/>
            <person name="Salzberg S.L."/>
        </authorList>
    </citation>
    <scope>NUCLEOTIDE SEQUENCE [LARGE SCALE GENOMIC DNA]</scope>
    <source>
        <strain evidence="16 17">cv. SW786</strain>
    </source>
</reference>
<evidence type="ECO:0000259" key="15">
    <source>
        <dbReference type="PROSITE" id="PS50929"/>
    </source>
</evidence>
<dbReference type="PANTHER" id="PTHR24223:SF181">
    <property type="entry name" value="ABC TRANSPORTER C FAMILY MEMBER 3"/>
    <property type="match status" value="1"/>
</dbReference>
<dbReference type="InterPro" id="IPR044746">
    <property type="entry name" value="ABCC_6TM_D1"/>
</dbReference>
<keyword evidence="8" id="KW-1278">Translocase</keyword>
<feature type="transmembrane region" description="Helical" evidence="13">
    <location>
        <begin position="386"/>
        <end position="405"/>
    </location>
</feature>
<sequence length="1287" mass="143679">MELVESSKHGMSIMFSHYYSSLMQSGTDFLMKPVFLRGVSGSSHLVLLFMLFISWVCNKFKVGHSEGPNGRFKNIRNGWSDEGLVTLFDLALRTLAWGSLCVYLCIQLFNSAESKYPFSLRVWWGFYLCISCYCLFIDVVLCRKHVSLPVQNLVSDVVSVISGLFFCYVGFLGKNEGENTLLEEPLFNGDSRSSNEAESNKSKGSENVTPYLNAGFFSILTFSWMGPLIAIGNKKTLDLEDVPQLCPSDSVFGALPTFKNKLEAEGGTINGVTTLKLTKALIFSGYVLVSVFFAAKLEECLAQRHWFFRIQRVGIWVRSVLIVMIYSKVLTLSSQSKQGHTCGEIINFMTVDAVRVGDFSWYMHETWMVLVQVVIALLILYRNLGIASIAALVVTVLVMMASVPLGKLQEKFQDKIMESKDKRMKVTLEILRNTRILKLQGWEMKFLAKIMELRKTEAEMLPRGSSDTTIQIINGKFSWDLSSSSPTLKNISLKVQQGMRVAVCGTFGSGKSSLLSCILGEVPKIFGTVKLCGTKAYVAQSPWIQSGTIEENILFGREMEREKYEKVVEACSSKKDLGILPFGDQTVIGERGINLSGGQKQRIQIARALYQDADIYLFDDPFSAVDAHTGSHLFKECLLGLMRSKTVVYVNHQVEFLPAADLISVMKDGRITQAGKYNDILNSGTDFTELVGTHEKAFSALDSTVAGPVSGSISKEAGNLASTNGVVQNQEDKDVQNGKADDLIGSNGQLIQEEERESWWLYPNDCLCFIGHWKFFLHPCEIHASWNSWGTRLPVNSSASTDQSAVDLRIPYQVVSFAFSMIQLLGIIAVMSQVAWQVFIVFIPVIATSIWYQLSRLVGVCKAPVIQHFSETISAATTIRSFDKESRFRDKNMKLADANSRPRFNIAGVMEGLCFGLDMLSSITFIFYLVFLVSIPEGDIDPGIAGLSVTYGLNLNMLQMLVMWDLCQVENKIISVERIFQYTSITSEPPLVIEESLLDHFWPSHGEIDICDLRVRYAPHMPLVLRGLTCIFPGGQKTGIVGRTGSGKSTLIQTLFRIVEPAAGQIMIDGINISFLGLHDLRSRLSIIPQDPTMFEGSVRSNLDPLEEYTDEQIWEVDKCQLGDEVRKREGKLDSTVSENGEIWSVGQRQLVCLGRVLLKKSRVLVLDEAIASIDTAKDNLIKQTLRHHFSNCTVITVAHRITFVLDSDMVLLLNNGLVEEHDSPTRLLENKSSSFAQLVAEYTVRENLSFGNRVHHDVKLQFQEVEQQSLFDSGKSIDNGENLVDL</sequence>
<feature type="transmembrane region" description="Helical" evidence="13">
    <location>
        <begin position="834"/>
        <end position="852"/>
    </location>
</feature>
<evidence type="ECO:0000313" key="16">
    <source>
        <dbReference type="EnsemblPlants" id="QL08p005194:mrna"/>
    </source>
</evidence>
<dbReference type="FunFam" id="3.40.50.300:FF:000508">
    <property type="entry name" value="ABC transporter C family member 5"/>
    <property type="match status" value="1"/>
</dbReference>
<dbReference type="Proteomes" id="UP000594261">
    <property type="component" value="Chromosome 8"/>
</dbReference>
<evidence type="ECO:0000256" key="13">
    <source>
        <dbReference type="SAM" id="Phobius"/>
    </source>
</evidence>
<dbReference type="Pfam" id="PF00664">
    <property type="entry name" value="ABC_membrane"/>
    <property type="match status" value="2"/>
</dbReference>
<dbReference type="CDD" id="cd18580">
    <property type="entry name" value="ABC_6TM_ABCC_D2"/>
    <property type="match status" value="1"/>
</dbReference>
<evidence type="ECO:0000256" key="5">
    <source>
        <dbReference type="ARBA" id="ARBA00022692"/>
    </source>
</evidence>
<dbReference type="InParanoid" id="A0A7N2M892"/>
<dbReference type="EnsemblPlants" id="QL08p005194:mrna">
    <property type="protein sequence ID" value="QL08p005194:mrna"/>
    <property type="gene ID" value="QL08p005194"/>
</dbReference>
<keyword evidence="6" id="KW-0547">Nucleotide-binding</keyword>
<dbReference type="InterPro" id="IPR027417">
    <property type="entry name" value="P-loop_NTPase"/>
</dbReference>
<dbReference type="InterPro" id="IPR050173">
    <property type="entry name" value="ABC_transporter_C-like"/>
</dbReference>
<feature type="domain" description="ABC transmembrane type-1" evidence="15">
    <location>
        <begin position="797"/>
        <end position="971"/>
    </location>
</feature>
<feature type="transmembrane region" description="Helical" evidence="13">
    <location>
        <begin position="122"/>
        <end position="141"/>
    </location>
</feature>
<keyword evidence="17" id="KW-1185">Reference proteome</keyword>
<dbReference type="GO" id="GO:0016020">
    <property type="term" value="C:membrane"/>
    <property type="evidence" value="ECO:0007669"/>
    <property type="project" value="UniProtKB-SubCell"/>
</dbReference>
<dbReference type="PROSITE" id="PS50893">
    <property type="entry name" value="ABC_TRANSPORTER_2"/>
    <property type="match status" value="2"/>
</dbReference>
<dbReference type="PROSITE" id="PS00211">
    <property type="entry name" value="ABC_TRANSPORTER_1"/>
    <property type="match status" value="1"/>
</dbReference>
<dbReference type="Gramene" id="QL08p005194:mrna">
    <property type="protein sequence ID" value="QL08p005194:mrna"/>
    <property type="gene ID" value="QL08p005194"/>
</dbReference>
<comment type="subcellular location">
    <subcellularLocation>
        <location evidence="1">Membrane</location>
        <topology evidence="1">Multi-pass membrane protein</topology>
    </subcellularLocation>
</comment>
<evidence type="ECO:0000256" key="6">
    <source>
        <dbReference type="ARBA" id="ARBA00022741"/>
    </source>
</evidence>
<feature type="transmembrane region" description="Helical" evidence="13">
    <location>
        <begin position="315"/>
        <end position="332"/>
    </location>
</feature>
<dbReference type="InterPro" id="IPR003593">
    <property type="entry name" value="AAA+_ATPase"/>
</dbReference>
<organism evidence="16 17">
    <name type="scientific">Quercus lobata</name>
    <name type="common">Valley oak</name>
    <dbReference type="NCBI Taxonomy" id="97700"/>
    <lineage>
        <taxon>Eukaryota</taxon>
        <taxon>Viridiplantae</taxon>
        <taxon>Streptophyta</taxon>
        <taxon>Embryophyta</taxon>
        <taxon>Tracheophyta</taxon>
        <taxon>Spermatophyta</taxon>
        <taxon>Magnoliopsida</taxon>
        <taxon>eudicotyledons</taxon>
        <taxon>Gunneridae</taxon>
        <taxon>Pentapetalae</taxon>
        <taxon>rosids</taxon>
        <taxon>fabids</taxon>
        <taxon>Fagales</taxon>
        <taxon>Fagaceae</taxon>
        <taxon>Quercus</taxon>
    </lineage>
</organism>
<evidence type="ECO:0000259" key="14">
    <source>
        <dbReference type="PROSITE" id="PS50893"/>
    </source>
</evidence>
<evidence type="ECO:0000313" key="17">
    <source>
        <dbReference type="Proteomes" id="UP000594261"/>
    </source>
</evidence>
<dbReference type="CDD" id="cd03250">
    <property type="entry name" value="ABCC_MRP_domain1"/>
    <property type="match status" value="1"/>
</dbReference>
<evidence type="ECO:0000256" key="1">
    <source>
        <dbReference type="ARBA" id="ARBA00004141"/>
    </source>
</evidence>
<dbReference type="GO" id="GO:0005524">
    <property type="term" value="F:ATP binding"/>
    <property type="evidence" value="ECO:0007669"/>
    <property type="project" value="UniProtKB-KW"/>
</dbReference>
<reference evidence="16" key="2">
    <citation type="submission" date="2021-01" db="UniProtKB">
        <authorList>
            <consortium name="EnsemblPlants"/>
        </authorList>
    </citation>
    <scope>IDENTIFICATION</scope>
</reference>
<keyword evidence="10 13" id="KW-0472">Membrane</keyword>
<dbReference type="SUPFAM" id="SSF52540">
    <property type="entry name" value="P-loop containing nucleoside triphosphate hydrolases"/>
    <property type="match status" value="2"/>
</dbReference>
<feature type="domain" description="ABC transporter" evidence="14">
    <location>
        <begin position="470"/>
        <end position="693"/>
    </location>
</feature>
<evidence type="ECO:0000256" key="11">
    <source>
        <dbReference type="ARBA" id="ARBA00034018"/>
    </source>
</evidence>
<comment type="catalytic activity">
    <reaction evidence="11">
        <text>ATP + H2O + xenobioticSide 1 = ADP + phosphate + xenobioticSide 2.</text>
        <dbReference type="EC" id="7.6.2.2"/>
    </reaction>
</comment>
<name>A0A7N2M892_QUELO</name>
<dbReference type="Gene3D" id="3.40.50.300">
    <property type="entry name" value="P-loop containing nucleotide triphosphate hydrolases"/>
    <property type="match status" value="2"/>
</dbReference>